<feature type="region of interest" description="Disordered" evidence="1">
    <location>
        <begin position="1"/>
        <end position="72"/>
    </location>
</feature>
<evidence type="ECO:0000313" key="3">
    <source>
        <dbReference type="Proteomes" id="UP001153269"/>
    </source>
</evidence>
<gene>
    <name evidence="2" type="ORF">PLEPLA_LOCUS8113</name>
</gene>
<dbReference type="AlphaFoldDB" id="A0A9N7TYZ0"/>
<evidence type="ECO:0000313" key="2">
    <source>
        <dbReference type="EMBL" id="CAB1420238.1"/>
    </source>
</evidence>
<comment type="caution">
    <text evidence="2">The sequence shown here is derived from an EMBL/GenBank/DDBJ whole genome shotgun (WGS) entry which is preliminary data.</text>
</comment>
<feature type="compositionally biased region" description="Polar residues" evidence="1">
    <location>
        <begin position="35"/>
        <end position="48"/>
    </location>
</feature>
<keyword evidence="3" id="KW-1185">Reference proteome</keyword>
<name>A0A9N7TYZ0_PLEPL</name>
<protein>
    <submittedName>
        <fullName evidence="2">Uncharacterized protein</fullName>
    </submittedName>
</protein>
<proteinExistence type="predicted"/>
<organism evidence="2 3">
    <name type="scientific">Pleuronectes platessa</name>
    <name type="common">European plaice</name>
    <dbReference type="NCBI Taxonomy" id="8262"/>
    <lineage>
        <taxon>Eukaryota</taxon>
        <taxon>Metazoa</taxon>
        <taxon>Chordata</taxon>
        <taxon>Craniata</taxon>
        <taxon>Vertebrata</taxon>
        <taxon>Euteleostomi</taxon>
        <taxon>Actinopterygii</taxon>
        <taxon>Neopterygii</taxon>
        <taxon>Teleostei</taxon>
        <taxon>Neoteleostei</taxon>
        <taxon>Acanthomorphata</taxon>
        <taxon>Carangaria</taxon>
        <taxon>Pleuronectiformes</taxon>
        <taxon>Pleuronectoidei</taxon>
        <taxon>Pleuronectidae</taxon>
        <taxon>Pleuronectes</taxon>
    </lineage>
</organism>
<dbReference type="Proteomes" id="UP001153269">
    <property type="component" value="Unassembled WGS sequence"/>
</dbReference>
<accession>A0A9N7TYZ0</accession>
<feature type="compositionally biased region" description="Basic and acidic residues" evidence="1">
    <location>
        <begin position="1"/>
        <end position="23"/>
    </location>
</feature>
<dbReference type="EMBL" id="CADEAL010000444">
    <property type="protein sequence ID" value="CAB1420238.1"/>
    <property type="molecule type" value="Genomic_DNA"/>
</dbReference>
<feature type="compositionally biased region" description="Basic and acidic residues" evidence="1">
    <location>
        <begin position="50"/>
        <end position="62"/>
    </location>
</feature>
<evidence type="ECO:0000256" key="1">
    <source>
        <dbReference type="SAM" id="MobiDB-lite"/>
    </source>
</evidence>
<sequence>MIARSPRDCDDADARRAERDAPRRKPATVRETPLQGFTLSSITPSPTETRIPRPVHEPENRVTHHPSAAPLVPHPVCGVRQGARSVEPTPFIFLFVTAPAWMCTHRWF</sequence>
<reference evidence="2" key="1">
    <citation type="submission" date="2020-03" db="EMBL/GenBank/DDBJ databases">
        <authorList>
            <person name="Weist P."/>
        </authorList>
    </citation>
    <scope>NUCLEOTIDE SEQUENCE</scope>
</reference>